<organism evidence="1 2">
    <name type="scientific">Pseudoduganella albidiflava</name>
    <dbReference type="NCBI Taxonomy" id="321983"/>
    <lineage>
        <taxon>Bacteria</taxon>
        <taxon>Pseudomonadati</taxon>
        <taxon>Pseudomonadota</taxon>
        <taxon>Betaproteobacteria</taxon>
        <taxon>Burkholderiales</taxon>
        <taxon>Oxalobacteraceae</taxon>
        <taxon>Telluria group</taxon>
        <taxon>Pseudoduganella</taxon>
    </lineage>
</organism>
<proteinExistence type="predicted"/>
<sequence>MLGVVGDVPGVAVGDVVPDWFHWPELVEPEALEPEVLEPDVAEPAVPESIELLPEVVEPVAELSLAPLELVVSVVLQAARPKHRAAAKIALVMVMISSFSRELMVDSSVNASIGCNKTAFHYPSKSHVSARGTVGFNRAWIDRTLCPCQHIFPHINLGGNLAGRSTVDAGLQSRYLEFR</sequence>
<evidence type="ECO:0000313" key="1">
    <source>
        <dbReference type="EMBL" id="GGY64342.1"/>
    </source>
</evidence>
<dbReference type="Proteomes" id="UP000628442">
    <property type="component" value="Unassembled WGS sequence"/>
</dbReference>
<gene>
    <name evidence="1" type="ORF">GCM10007387_53400</name>
</gene>
<evidence type="ECO:0000313" key="2">
    <source>
        <dbReference type="Proteomes" id="UP000628442"/>
    </source>
</evidence>
<comment type="caution">
    <text evidence="1">The sequence shown here is derived from an EMBL/GenBank/DDBJ whole genome shotgun (WGS) entry which is preliminary data.</text>
</comment>
<accession>A0AA87XZP3</accession>
<dbReference type="EMBL" id="BMWV01000018">
    <property type="protein sequence ID" value="GGY64342.1"/>
    <property type="molecule type" value="Genomic_DNA"/>
</dbReference>
<name>A0AA87XZP3_9BURK</name>
<protein>
    <submittedName>
        <fullName evidence="1">Uncharacterized protein</fullName>
    </submittedName>
</protein>
<dbReference type="AlphaFoldDB" id="A0AA87XZP3"/>
<reference evidence="1" key="1">
    <citation type="journal article" date="2014" name="Int. J. Syst. Evol. Microbiol.">
        <title>Complete genome sequence of Corynebacterium casei LMG S-19264T (=DSM 44701T), isolated from a smear-ripened cheese.</title>
        <authorList>
            <consortium name="US DOE Joint Genome Institute (JGI-PGF)"/>
            <person name="Walter F."/>
            <person name="Albersmeier A."/>
            <person name="Kalinowski J."/>
            <person name="Ruckert C."/>
        </authorList>
    </citation>
    <scope>NUCLEOTIDE SEQUENCE</scope>
    <source>
        <strain evidence="1">KCTC 12343</strain>
    </source>
</reference>
<reference evidence="1" key="2">
    <citation type="submission" date="2022-12" db="EMBL/GenBank/DDBJ databases">
        <authorList>
            <person name="Sun Q."/>
            <person name="Kim S."/>
        </authorList>
    </citation>
    <scope>NUCLEOTIDE SEQUENCE</scope>
    <source>
        <strain evidence="1">KCTC 12343</strain>
    </source>
</reference>